<dbReference type="Proteomes" id="UP000281474">
    <property type="component" value="Unassembled WGS sequence"/>
</dbReference>
<keyword evidence="1" id="KW-1133">Transmembrane helix</keyword>
<accession>A0A3L8PXN9</accession>
<feature type="transmembrane region" description="Helical" evidence="1">
    <location>
        <begin position="188"/>
        <end position="206"/>
    </location>
</feature>
<dbReference type="Pfam" id="PF01569">
    <property type="entry name" value="PAP2"/>
    <property type="match status" value="1"/>
</dbReference>
<reference evidence="3 4" key="1">
    <citation type="submission" date="2018-09" db="EMBL/GenBank/DDBJ databases">
        <title>Phylogeny of the Shewanellaceae, and recommendation for two new genera, Pseudoshewanella and Parashewanella.</title>
        <authorList>
            <person name="Wang G."/>
        </authorList>
    </citation>
    <scope>NUCLEOTIDE SEQUENCE [LARGE SCALE GENOMIC DNA]</scope>
    <source>
        <strain evidence="3 4">C51</strain>
    </source>
</reference>
<keyword evidence="1" id="KW-0472">Membrane</keyword>
<proteinExistence type="predicted"/>
<keyword evidence="4" id="KW-1185">Reference proteome</keyword>
<name>A0A3L8PXN9_9GAMM</name>
<evidence type="ECO:0000313" key="3">
    <source>
        <dbReference type="EMBL" id="RLV59393.1"/>
    </source>
</evidence>
<feature type="transmembrane region" description="Helical" evidence="1">
    <location>
        <begin position="9"/>
        <end position="28"/>
    </location>
</feature>
<dbReference type="InterPro" id="IPR000326">
    <property type="entry name" value="PAP2/HPO"/>
</dbReference>
<feature type="transmembrane region" description="Helical" evidence="1">
    <location>
        <begin position="161"/>
        <end position="182"/>
    </location>
</feature>
<feature type="domain" description="Phosphatidic acid phosphatase type 2/haloperoxidase" evidence="2">
    <location>
        <begin position="89"/>
        <end position="203"/>
    </location>
</feature>
<protein>
    <submittedName>
        <fullName evidence="3">Phosphatase PAP2 family protein</fullName>
    </submittedName>
</protein>
<gene>
    <name evidence="3" type="ORF">D5018_12540</name>
</gene>
<sequence length="211" mass="23475">MGMQSISDVLYRISLVLIVLAIVSFVYWDKAIALYCYQLFENTALFDAMHLLGASTGTGVILPLVIIVGLLILLLYSKGKIDSIHDMKVVFSGYTLAIGVTFLLKFLLGRYRPKLFIEHDWYGFHGFTLIHDYSSMPSGHATMAASLIIPIGIVLYQKHRLLALLTVSFGVFLGLSRIIISIHFFSDVLVGMAIGLSCFAFALQKIKSQLY</sequence>
<dbReference type="SMART" id="SM00014">
    <property type="entry name" value="acidPPc"/>
    <property type="match status" value="1"/>
</dbReference>
<evidence type="ECO:0000313" key="4">
    <source>
        <dbReference type="Proteomes" id="UP000281474"/>
    </source>
</evidence>
<feature type="transmembrane region" description="Helical" evidence="1">
    <location>
        <begin position="89"/>
        <end position="108"/>
    </location>
</feature>
<organism evidence="3 4">
    <name type="scientific">Parashewanella curva</name>
    <dbReference type="NCBI Taxonomy" id="2338552"/>
    <lineage>
        <taxon>Bacteria</taxon>
        <taxon>Pseudomonadati</taxon>
        <taxon>Pseudomonadota</taxon>
        <taxon>Gammaproteobacteria</taxon>
        <taxon>Alteromonadales</taxon>
        <taxon>Shewanellaceae</taxon>
        <taxon>Parashewanella</taxon>
    </lineage>
</organism>
<feature type="transmembrane region" description="Helical" evidence="1">
    <location>
        <begin position="138"/>
        <end position="156"/>
    </location>
</feature>
<dbReference type="Gene3D" id="1.20.144.10">
    <property type="entry name" value="Phosphatidic acid phosphatase type 2/haloperoxidase"/>
    <property type="match status" value="1"/>
</dbReference>
<dbReference type="SUPFAM" id="SSF48317">
    <property type="entry name" value="Acid phosphatase/Vanadium-dependent haloperoxidase"/>
    <property type="match status" value="1"/>
</dbReference>
<dbReference type="InterPro" id="IPR036938">
    <property type="entry name" value="PAP2/HPO_sf"/>
</dbReference>
<comment type="caution">
    <text evidence="3">The sequence shown here is derived from an EMBL/GenBank/DDBJ whole genome shotgun (WGS) entry which is preliminary data.</text>
</comment>
<dbReference type="EMBL" id="QZEI01000036">
    <property type="protein sequence ID" value="RLV59393.1"/>
    <property type="molecule type" value="Genomic_DNA"/>
</dbReference>
<keyword evidence="1" id="KW-0812">Transmembrane</keyword>
<evidence type="ECO:0000259" key="2">
    <source>
        <dbReference type="SMART" id="SM00014"/>
    </source>
</evidence>
<evidence type="ECO:0000256" key="1">
    <source>
        <dbReference type="SAM" id="Phobius"/>
    </source>
</evidence>
<dbReference type="AlphaFoldDB" id="A0A3L8PXN9"/>
<dbReference type="OrthoDB" id="6399397at2"/>
<feature type="transmembrane region" description="Helical" evidence="1">
    <location>
        <begin position="48"/>
        <end position="77"/>
    </location>
</feature>